<dbReference type="Pfam" id="PF00672">
    <property type="entry name" value="HAMP"/>
    <property type="match status" value="1"/>
</dbReference>
<evidence type="ECO:0000313" key="3">
    <source>
        <dbReference type="EMBL" id="KPV49040.1"/>
    </source>
</evidence>
<dbReference type="EMBL" id="LJCR01002237">
    <property type="protein sequence ID" value="KPV49040.1"/>
    <property type="molecule type" value="Genomic_DNA"/>
</dbReference>
<dbReference type="SUPFAM" id="SSF158472">
    <property type="entry name" value="HAMP domain-like"/>
    <property type="match status" value="1"/>
</dbReference>
<dbReference type="CDD" id="cd06225">
    <property type="entry name" value="HAMP"/>
    <property type="match status" value="1"/>
</dbReference>
<evidence type="ECO:0000259" key="1">
    <source>
        <dbReference type="PROSITE" id="PS50801"/>
    </source>
</evidence>
<dbReference type="PANTHER" id="PTHR33745:SF1">
    <property type="entry name" value="RSBT ANTAGONIST PROTEIN RSBS"/>
    <property type="match status" value="1"/>
</dbReference>
<dbReference type="PROSITE" id="PS50801">
    <property type="entry name" value="STAS"/>
    <property type="match status" value="1"/>
</dbReference>
<dbReference type="PANTHER" id="PTHR33745">
    <property type="entry name" value="RSBT ANTAGONIST PROTEIN RSBS-RELATED"/>
    <property type="match status" value="1"/>
</dbReference>
<feature type="non-terminal residue" evidence="3">
    <location>
        <position position="1"/>
    </location>
</feature>
<dbReference type="SUPFAM" id="SSF52091">
    <property type="entry name" value="SpoIIaa-like"/>
    <property type="match status" value="1"/>
</dbReference>
<organism evidence="3 4">
    <name type="scientific">Kouleothrix aurantiaca</name>
    <dbReference type="NCBI Taxonomy" id="186479"/>
    <lineage>
        <taxon>Bacteria</taxon>
        <taxon>Bacillati</taxon>
        <taxon>Chloroflexota</taxon>
        <taxon>Chloroflexia</taxon>
        <taxon>Chloroflexales</taxon>
        <taxon>Roseiflexineae</taxon>
        <taxon>Roseiflexaceae</taxon>
        <taxon>Kouleothrix</taxon>
    </lineage>
</organism>
<evidence type="ECO:0000313" key="4">
    <source>
        <dbReference type="Proteomes" id="UP000050509"/>
    </source>
</evidence>
<dbReference type="PROSITE" id="PS50885">
    <property type="entry name" value="HAMP"/>
    <property type="match status" value="1"/>
</dbReference>
<feature type="domain" description="STAS" evidence="1">
    <location>
        <begin position="99"/>
        <end position="210"/>
    </location>
</feature>
<accession>A0A0P9CTS4</accession>
<dbReference type="InterPro" id="IPR036513">
    <property type="entry name" value="STAS_dom_sf"/>
</dbReference>
<dbReference type="CDD" id="cd07041">
    <property type="entry name" value="STAS_RsbR_RsbS_like"/>
    <property type="match status" value="1"/>
</dbReference>
<evidence type="ECO:0000259" key="2">
    <source>
        <dbReference type="PROSITE" id="PS50885"/>
    </source>
</evidence>
<sequence>SLVFPAWLTRPIKVLQRAATRLSAGDLSARVGLQRQDELGALAQSFDRMAQIIQYNTNDLEAQYASASAARAAAEAARCEIAEQLATIEQQRAMISEMSVPILPLNDQTLVMPLVGALDSTRITQVQTRALHSIEKSAAHYLILDITGVPVVDTQVAAGLMQVVQAARILGCEVMLVGIRPEVAQAVVGLGIDLGRITTRSTLQDGVSSLLRRIYRQEMA</sequence>
<dbReference type="GO" id="GO:0007165">
    <property type="term" value="P:signal transduction"/>
    <property type="evidence" value="ECO:0007669"/>
    <property type="project" value="InterPro"/>
</dbReference>
<feature type="domain" description="HAMP" evidence="2">
    <location>
        <begin position="6"/>
        <end position="58"/>
    </location>
</feature>
<dbReference type="Gene3D" id="3.30.750.24">
    <property type="entry name" value="STAS domain"/>
    <property type="match status" value="1"/>
</dbReference>
<gene>
    <name evidence="3" type="ORF">SE17_34850</name>
</gene>
<keyword evidence="4" id="KW-1185">Reference proteome</keyword>
<comment type="caution">
    <text evidence="3">The sequence shown here is derived from an EMBL/GenBank/DDBJ whole genome shotgun (WGS) entry which is preliminary data.</text>
</comment>
<dbReference type="AlphaFoldDB" id="A0A0P9CTS4"/>
<dbReference type="InterPro" id="IPR002645">
    <property type="entry name" value="STAS_dom"/>
</dbReference>
<dbReference type="Pfam" id="PF01740">
    <property type="entry name" value="STAS"/>
    <property type="match status" value="1"/>
</dbReference>
<dbReference type="GO" id="GO:0016020">
    <property type="term" value="C:membrane"/>
    <property type="evidence" value="ECO:0007669"/>
    <property type="project" value="InterPro"/>
</dbReference>
<protein>
    <recommendedName>
        <fullName evidence="5">Anti-anti-sigma factor</fullName>
    </recommendedName>
</protein>
<proteinExistence type="predicted"/>
<dbReference type="PATRIC" id="fig|186479.3.peg.4335"/>
<dbReference type="Proteomes" id="UP000050509">
    <property type="component" value="Unassembled WGS sequence"/>
</dbReference>
<dbReference type="InterPro" id="IPR003660">
    <property type="entry name" value="HAMP_dom"/>
</dbReference>
<evidence type="ECO:0008006" key="5">
    <source>
        <dbReference type="Google" id="ProtNLM"/>
    </source>
</evidence>
<name>A0A0P9CTS4_9CHLR</name>
<dbReference type="Gene3D" id="1.10.8.500">
    <property type="entry name" value="HAMP domain in histidine kinase"/>
    <property type="match status" value="1"/>
</dbReference>
<dbReference type="InterPro" id="IPR051932">
    <property type="entry name" value="Bact_StressResp_Reg"/>
</dbReference>
<reference evidence="3 4" key="1">
    <citation type="submission" date="2015-09" db="EMBL/GenBank/DDBJ databases">
        <title>Draft genome sequence of Kouleothrix aurantiaca JCM 19913.</title>
        <authorList>
            <person name="Hemp J."/>
        </authorList>
    </citation>
    <scope>NUCLEOTIDE SEQUENCE [LARGE SCALE GENOMIC DNA]</scope>
    <source>
        <strain evidence="3 4">COM-B</strain>
    </source>
</reference>
<dbReference type="SMART" id="SM00304">
    <property type="entry name" value="HAMP"/>
    <property type="match status" value="1"/>
</dbReference>